<dbReference type="InterPro" id="IPR036318">
    <property type="entry name" value="FAD-bd_PCMH-like_sf"/>
</dbReference>
<dbReference type="PROSITE" id="PS51387">
    <property type="entry name" value="FAD_PCMH"/>
    <property type="match status" value="1"/>
</dbReference>
<dbReference type="InterPro" id="IPR016171">
    <property type="entry name" value="Vanillyl_alc_oxidase_C-sub2"/>
</dbReference>
<comment type="similarity">
    <text evidence="2">Belongs to the FAD-binding oxidoreductase/transferase type 4 family.</text>
</comment>
<dbReference type="PANTHER" id="PTHR42934:SF2">
    <property type="entry name" value="GLYCOLATE OXIDASE SUBUNIT GLCD"/>
    <property type="match status" value="1"/>
</dbReference>
<dbReference type="InterPro" id="IPR016166">
    <property type="entry name" value="FAD-bd_PCMH"/>
</dbReference>
<evidence type="ECO:0000313" key="7">
    <source>
        <dbReference type="EMBL" id="RRR68179.1"/>
    </source>
</evidence>
<dbReference type="InterPro" id="IPR006094">
    <property type="entry name" value="Oxid_FAD_bind_N"/>
</dbReference>
<dbReference type="AlphaFoldDB" id="A0A426TTP2"/>
<evidence type="ECO:0000256" key="1">
    <source>
        <dbReference type="ARBA" id="ARBA00001974"/>
    </source>
</evidence>
<organism evidence="7 8">
    <name type="scientific">Candidatus Viridilinea halotolerans</name>
    <dbReference type="NCBI Taxonomy" id="2491704"/>
    <lineage>
        <taxon>Bacteria</taxon>
        <taxon>Bacillati</taxon>
        <taxon>Chloroflexota</taxon>
        <taxon>Chloroflexia</taxon>
        <taxon>Chloroflexales</taxon>
        <taxon>Chloroflexineae</taxon>
        <taxon>Oscillochloridaceae</taxon>
        <taxon>Candidatus Viridilinea</taxon>
    </lineage>
</organism>
<evidence type="ECO:0000256" key="4">
    <source>
        <dbReference type="ARBA" id="ARBA00022827"/>
    </source>
</evidence>
<dbReference type="GO" id="GO:0016491">
    <property type="term" value="F:oxidoreductase activity"/>
    <property type="evidence" value="ECO:0007669"/>
    <property type="project" value="UniProtKB-KW"/>
</dbReference>
<dbReference type="InterPro" id="IPR016167">
    <property type="entry name" value="FAD-bd_PCMH_sub1"/>
</dbReference>
<evidence type="ECO:0000313" key="8">
    <source>
        <dbReference type="Proteomes" id="UP000280307"/>
    </source>
</evidence>
<reference evidence="7 8" key="1">
    <citation type="submission" date="2018-12" db="EMBL/GenBank/DDBJ databases">
        <title>Genome Sequence of Candidatus Viridilinea halotolerans isolated from saline sulfide-rich spring.</title>
        <authorList>
            <person name="Grouzdev D.S."/>
            <person name="Burganskaya E.I."/>
            <person name="Krutkina M.S."/>
            <person name="Sukhacheva M.V."/>
            <person name="Gorlenko V.M."/>
        </authorList>
    </citation>
    <scope>NUCLEOTIDE SEQUENCE [LARGE SCALE GENOMIC DNA]</scope>
    <source>
        <strain evidence="7">Chok-6</strain>
    </source>
</reference>
<dbReference type="Pfam" id="PF02913">
    <property type="entry name" value="FAD-oxidase_C"/>
    <property type="match status" value="2"/>
</dbReference>
<dbReference type="Gene3D" id="1.10.45.10">
    <property type="entry name" value="Vanillyl-alcohol Oxidase, Chain A, domain 4"/>
    <property type="match status" value="1"/>
</dbReference>
<keyword evidence="5" id="KW-0560">Oxidoreductase</keyword>
<dbReference type="GO" id="GO:0071949">
    <property type="term" value="F:FAD binding"/>
    <property type="evidence" value="ECO:0007669"/>
    <property type="project" value="InterPro"/>
</dbReference>
<dbReference type="InterPro" id="IPR051914">
    <property type="entry name" value="FAD-linked_OxidoTrans_Type4"/>
</dbReference>
<gene>
    <name evidence="7" type="ORF">EI684_17870</name>
</gene>
<keyword evidence="4" id="KW-0274">FAD</keyword>
<evidence type="ECO:0000259" key="6">
    <source>
        <dbReference type="PROSITE" id="PS51387"/>
    </source>
</evidence>
<dbReference type="Gene3D" id="3.30.465.10">
    <property type="match status" value="2"/>
</dbReference>
<comment type="caution">
    <text evidence="7">The sequence shown here is derived from an EMBL/GenBank/DDBJ whole genome shotgun (WGS) entry which is preliminary data.</text>
</comment>
<evidence type="ECO:0000256" key="3">
    <source>
        <dbReference type="ARBA" id="ARBA00022630"/>
    </source>
</evidence>
<dbReference type="InterPro" id="IPR004113">
    <property type="entry name" value="FAD-bd_oxidored_4_C"/>
</dbReference>
<dbReference type="SUPFAM" id="SSF56176">
    <property type="entry name" value="FAD-binding/transporter-associated domain-like"/>
    <property type="match status" value="2"/>
</dbReference>
<dbReference type="EMBL" id="RSAS01000736">
    <property type="protein sequence ID" value="RRR68179.1"/>
    <property type="molecule type" value="Genomic_DNA"/>
</dbReference>
<evidence type="ECO:0000256" key="5">
    <source>
        <dbReference type="ARBA" id="ARBA00023002"/>
    </source>
</evidence>
<dbReference type="SUPFAM" id="SSF55103">
    <property type="entry name" value="FAD-linked oxidases, C-terminal domain"/>
    <property type="match status" value="2"/>
</dbReference>
<dbReference type="InterPro" id="IPR016164">
    <property type="entry name" value="FAD-linked_Oxase-like_C"/>
</dbReference>
<name>A0A426TTP2_9CHLR</name>
<proteinExistence type="inferred from homology"/>
<comment type="cofactor">
    <cofactor evidence="1">
        <name>FAD</name>
        <dbReference type="ChEBI" id="CHEBI:57692"/>
    </cofactor>
</comment>
<dbReference type="Gene3D" id="3.30.43.10">
    <property type="entry name" value="Uridine Diphospho-n-acetylenolpyruvylglucosamine Reductase, domain 2"/>
    <property type="match status" value="1"/>
</dbReference>
<dbReference type="PANTHER" id="PTHR42934">
    <property type="entry name" value="GLYCOLATE OXIDASE SUBUNIT GLCD"/>
    <property type="match status" value="1"/>
</dbReference>
<dbReference type="Proteomes" id="UP000280307">
    <property type="component" value="Unassembled WGS sequence"/>
</dbReference>
<dbReference type="FunFam" id="3.30.70.2740:FF:000001">
    <property type="entry name" value="D-lactate dehydrogenase mitochondrial"/>
    <property type="match status" value="1"/>
</dbReference>
<feature type="domain" description="FAD-binding PCMH-type" evidence="6">
    <location>
        <begin position="438"/>
        <end position="616"/>
    </location>
</feature>
<protein>
    <submittedName>
        <fullName evidence="7">FAD-binding oxidoreductase</fullName>
    </submittedName>
</protein>
<sequence length="864" mass="89210">MEIASTLVVEPAALLAHVPTSMSPEALNRALAAQGLALPLAPLLPGLSLATLLERNAGGRRRLRYGPLGRYVRAALLEDADGTQFTIGGPTIKRATGYALWRALAGGSLAIGRPLRLTLSLRPLPPRRVARLLRCTNVASACRLGGKLAAAGLALSALAFARLPTGDAALLVELEEHATVVTRQMEDVTTLAQAEGAAAQEFGATPWAIWETLAAAQVAAGPAQTLDLTLPQAQLSPFVAQAERAAQRYGVPLQIWGDAGLGALHLVLMQAEPVALLDTLAAMAHTAGGQGATELGVGGWKPRIAPLSPYGNTKNLKALPPSPTAWERGQGGEGHPWHPSYENTKNLKALPPSPTAWERGQGGEGHPWHPYNLSVACGANALPAHEAASGRGGTPFNGCAISSESILAQLRTIVGPRYLLTRREEVACYDLDASLARPAGAALAVALPRSTAEVAALVRVAAAHGVPLVCRGAGSGLAGGSVPSAGALVLALNRLDGLEIDQVQRVARVGAGAVTADVQRAAAAVGLCYPPDPSSQSTATLGGNLACNAGGPRCVKYGVTSDYLLGVTAVLANGQVVTWGDGLIGQGLDNDLAQLLVGAEGTLGVITEATLRLITAPRSQRTTLALFAHLEDACATVERIMAAGIVPAAMELMDDVCLAAVEAYIALGLPPGAGAMLLMLADGEAEAVADETAQLVTLAQQGGATLVESARSAADEGRLWQARRAVSIALTRIRPRRLGEDICVPLTRIAECAARISAIAAHYELPIAVFGHAGDGNLHPNILFDPADPREMERLWPCAAAVFNAALAVGGTLSGEHGIGTLKQPFMNQALSAGELVAQRCIKAQFDPMGILNPGKVLPLAESR</sequence>
<dbReference type="InterPro" id="IPR016169">
    <property type="entry name" value="FAD-bd_PCMH_sub2"/>
</dbReference>
<accession>A0A426TTP2</accession>
<keyword evidence="3" id="KW-0285">Flavoprotein</keyword>
<evidence type="ECO:0000256" key="2">
    <source>
        <dbReference type="ARBA" id="ARBA00008000"/>
    </source>
</evidence>
<dbReference type="Gene3D" id="3.30.70.2740">
    <property type="match status" value="1"/>
</dbReference>
<dbReference type="Pfam" id="PF01565">
    <property type="entry name" value="FAD_binding_4"/>
    <property type="match status" value="1"/>
</dbReference>